<feature type="transmembrane region" description="Helical" evidence="6">
    <location>
        <begin position="233"/>
        <end position="252"/>
    </location>
</feature>
<feature type="compositionally biased region" description="Basic and acidic residues" evidence="7">
    <location>
        <begin position="283"/>
        <end position="295"/>
    </location>
</feature>
<evidence type="ECO:0000256" key="7">
    <source>
        <dbReference type="SAM" id="MobiDB-lite"/>
    </source>
</evidence>
<feature type="domain" description="EamA" evidence="8">
    <location>
        <begin position="112"/>
        <end position="250"/>
    </location>
</feature>
<evidence type="ECO:0000313" key="10">
    <source>
        <dbReference type="Proteomes" id="UP000027138"/>
    </source>
</evidence>
<name>A0A067JRN4_JATCU</name>
<gene>
    <name evidence="9" type="ORF">JCGZ_17710</name>
</gene>
<keyword evidence="5 6" id="KW-0472">Membrane</keyword>
<dbReference type="InterPro" id="IPR037185">
    <property type="entry name" value="EmrE-like"/>
</dbReference>
<protein>
    <recommendedName>
        <fullName evidence="6">WAT1-related protein</fullName>
    </recommendedName>
</protein>
<dbReference type="AlphaFoldDB" id="A0A067JRN4"/>
<evidence type="ECO:0000256" key="6">
    <source>
        <dbReference type="RuleBase" id="RU363077"/>
    </source>
</evidence>
<evidence type="ECO:0000256" key="4">
    <source>
        <dbReference type="ARBA" id="ARBA00022989"/>
    </source>
</evidence>
<dbReference type="OrthoDB" id="1728340at2759"/>
<evidence type="ECO:0000256" key="2">
    <source>
        <dbReference type="ARBA" id="ARBA00007635"/>
    </source>
</evidence>
<proteinExistence type="inferred from homology"/>
<dbReference type="Proteomes" id="UP000027138">
    <property type="component" value="Unassembled WGS sequence"/>
</dbReference>
<dbReference type="GO" id="GO:0022857">
    <property type="term" value="F:transmembrane transporter activity"/>
    <property type="evidence" value="ECO:0007669"/>
    <property type="project" value="InterPro"/>
</dbReference>
<organism evidence="9 10">
    <name type="scientific">Jatropha curcas</name>
    <name type="common">Barbados nut</name>
    <dbReference type="NCBI Taxonomy" id="180498"/>
    <lineage>
        <taxon>Eukaryota</taxon>
        <taxon>Viridiplantae</taxon>
        <taxon>Streptophyta</taxon>
        <taxon>Embryophyta</taxon>
        <taxon>Tracheophyta</taxon>
        <taxon>Spermatophyta</taxon>
        <taxon>Magnoliopsida</taxon>
        <taxon>eudicotyledons</taxon>
        <taxon>Gunneridae</taxon>
        <taxon>Pentapetalae</taxon>
        <taxon>rosids</taxon>
        <taxon>fabids</taxon>
        <taxon>Malpighiales</taxon>
        <taxon>Euphorbiaceae</taxon>
        <taxon>Crotonoideae</taxon>
        <taxon>Jatropheae</taxon>
        <taxon>Jatropha</taxon>
    </lineage>
</organism>
<dbReference type="Pfam" id="PF00892">
    <property type="entry name" value="EamA"/>
    <property type="match status" value="1"/>
</dbReference>
<dbReference type="EMBL" id="KK914893">
    <property type="protein sequence ID" value="KDP26552.1"/>
    <property type="molecule type" value="Genomic_DNA"/>
</dbReference>
<dbReference type="InterPro" id="IPR030184">
    <property type="entry name" value="WAT1-related"/>
</dbReference>
<evidence type="ECO:0000259" key="8">
    <source>
        <dbReference type="Pfam" id="PF00892"/>
    </source>
</evidence>
<dbReference type="SUPFAM" id="SSF103481">
    <property type="entry name" value="Multidrug resistance efflux transporter EmrE"/>
    <property type="match status" value="2"/>
</dbReference>
<sequence>MTFLLFLEIFVLSLLGASLTLNMYFASLKYTSPTFVTSLTNIIPSMTFLFAIIFRLEVVDVRNFRGIAKIIGTLTSLAGASIVTFYKGPLMQSLQGAPMHIRSNPVQQNWVKGSFLLAASCLTWSMWFILQVYTLKKYPAQLSLTAWINFLGGAQSAVFTLFIQHKPGAWYISFDINFWCILYAGIVICAVTVFAQLWCTKQKGPVFVTMFAPLSTLLVAFLAYFFFGEELRMGSLLGGAVIVIGLYILLLGKEGDGDQIKSKDESFPAYDEEKDLQTQMETSARREAAQQDFEK</sequence>
<feature type="transmembrane region" description="Helical" evidence="6">
    <location>
        <begin position="110"/>
        <end position="130"/>
    </location>
</feature>
<comment type="similarity">
    <text evidence="2 6">Belongs to the drug/metabolite transporter (DMT) superfamily. Plant drug/metabolite exporter (P-DME) (TC 2.A.7.4) family.</text>
</comment>
<feature type="transmembrane region" description="Helical" evidence="6">
    <location>
        <begin position="142"/>
        <end position="164"/>
    </location>
</feature>
<dbReference type="GO" id="GO:0016020">
    <property type="term" value="C:membrane"/>
    <property type="evidence" value="ECO:0007669"/>
    <property type="project" value="UniProtKB-SubCell"/>
</dbReference>
<comment type="subcellular location">
    <subcellularLocation>
        <location evidence="1 6">Membrane</location>
        <topology evidence="1 6">Multi-pass membrane protein</topology>
    </subcellularLocation>
</comment>
<evidence type="ECO:0000256" key="3">
    <source>
        <dbReference type="ARBA" id="ARBA00022692"/>
    </source>
</evidence>
<keyword evidence="10" id="KW-1185">Reference proteome</keyword>
<evidence type="ECO:0000313" key="9">
    <source>
        <dbReference type="EMBL" id="KDP26552.1"/>
    </source>
</evidence>
<dbReference type="PANTHER" id="PTHR31218">
    <property type="entry name" value="WAT1-RELATED PROTEIN"/>
    <property type="match status" value="1"/>
</dbReference>
<evidence type="ECO:0000256" key="5">
    <source>
        <dbReference type="ARBA" id="ARBA00023136"/>
    </source>
</evidence>
<feature type="compositionally biased region" description="Basic and acidic residues" evidence="7">
    <location>
        <begin position="256"/>
        <end position="266"/>
    </location>
</feature>
<dbReference type="InterPro" id="IPR000620">
    <property type="entry name" value="EamA_dom"/>
</dbReference>
<feature type="transmembrane region" description="Helical" evidence="6">
    <location>
        <begin position="206"/>
        <end position="227"/>
    </location>
</feature>
<feature type="transmembrane region" description="Helical" evidence="6">
    <location>
        <begin position="176"/>
        <end position="199"/>
    </location>
</feature>
<evidence type="ECO:0000256" key="1">
    <source>
        <dbReference type="ARBA" id="ARBA00004141"/>
    </source>
</evidence>
<feature type="region of interest" description="Disordered" evidence="7">
    <location>
        <begin position="256"/>
        <end position="295"/>
    </location>
</feature>
<accession>A0A067JRN4</accession>
<keyword evidence="3 6" id="KW-0812">Transmembrane</keyword>
<reference evidence="9 10" key="1">
    <citation type="journal article" date="2014" name="PLoS ONE">
        <title>Global Analysis of Gene Expression Profiles in Physic Nut (Jatropha curcas L.) Seedlings Exposed to Salt Stress.</title>
        <authorList>
            <person name="Zhang L."/>
            <person name="Zhang C."/>
            <person name="Wu P."/>
            <person name="Chen Y."/>
            <person name="Li M."/>
            <person name="Jiang H."/>
            <person name="Wu G."/>
        </authorList>
    </citation>
    <scope>NUCLEOTIDE SEQUENCE [LARGE SCALE GENOMIC DNA]</scope>
    <source>
        <strain evidence="10">cv. GZQX0401</strain>
        <tissue evidence="9">Young leaves</tissue>
    </source>
</reference>
<keyword evidence="4 6" id="KW-1133">Transmembrane helix</keyword>
<feature type="transmembrane region" description="Helical" evidence="6">
    <location>
        <begin position="30"/>
        <end position="54"/>
    </location>
</feature>
<feature type="transmembrane region" description="Helical" evidence="6">
    <location>
        <begin position="66"/>
        <end position="86"/>
    </location>
</feature>